<protein>
    <recommendedName>
        <fullName evidence="2">VanZ-like domain-containing protein</fullName>
    </recommendedName>
</protein>
<keyword evidence="1" id="KW-0812">Transmembrane</keyword>
<dbReference type="Pfam" id="PF04892">
    <property type="entry name" value="VanZ"/>
    <property type="match status" value="1"/>
</dbReference>
<organism evidence="3 4">
    <name type="scientific">Desulfovibrio psychrotolerans</name>
    <dbReference type="NCBI Taxonomy" id="415242"/>
    <lineage>
        <taxon>Bacteria</taxon>
        <taxon>Pseudomonadati</taxon>
        <taxon>Thermodesulfobacteriota</taxon>
        <taxon>Desulfovibrionia</taxon>
        <taxon>Desulfovibrionales</taxon>
        <taxon>Desulfovibrionaceae</taxon>
        <taxon>Desulfovibrio</taxon>
    </lineage>
</organism>
<evidence type="ECO:0000313" key="3">
    <source>
        <dbReference type="EMBL" id="GFM37658.1"/>
    </source>
</evidence>
<comment type="caution">
    <text evidence="3">The sequence shown here is derived from an EMBL/GenBank/DDBJ whole genome shotgun (WGS) entry which is preliminary data.</text>
</comment>
<sequence length="131" mass="14685">MKEATRSNMKFTKKQAIAAACFFIPVIAVFWLSLVPRLGIPVPFPAFDKVMHAGAYMFLTVLARVSFRKRVQHWILYALIAMSVLTEMIQGLVPPREADPVDALANCLGIFAGYWIVSMVRSSIRRPATVK</sequence>
<feature type="transmembrane region" description="Helical" evidence="1">
    <location>
        <begin position="16"/>
        <end position="38"/>
    </location>
</feature>
<dbReference type="EMBL" id="BLVP01000008">
    <property type="protein sequence ID" value="GFM37658.1"/>
    <property type="molecule type" value="Genomic_DNA"/>
</dbReference>
<feature type="transmembrane region" description="Helical" evidence="1">
    <location>
        <begin position="103"/>
        <end position="124"/>
    </location>
</feature>
<evidence type="ECO:0000256" key="1">
    <source>
        <dbReference type="SAM" id="Phobius"/>
    </source>
</evidence>
<feature type="transmembrane region" description="Helical" evidence="1">
    <location>
        <begin position="50"/>
        <end position="67"/>
    </location>
</feature>
<name>A0A7J0BVG5_9BACT</name>
<dbReference type="PANTHER" id="PTHR28008">
    <property type="entry name" value="DOMAIN PROTEIN, PUTATIVE (AFU_ORTHOLOGUE AFUA_3G10980)-RELATED"/>
    <property type="match status" value="1"/>
</dbReference>
<feature type="transmembrane region" description="Helical" evidence="1">
    <location>
        <begin position="74"/>
        <end position="91"/>
    </location>
</feature>
<keyword evidence="4" id="KW-1185">Reference proteome</keyword>
<dbReference type="PANTHER" id="PTHR28008:SF1">
    <property type="entry name" value="DOMAIN PROTEIN, PUTATIVE (AFU_ORTHOLOGUE AFUA_3G10980)-RELATED"/>
    <property type="match status" value="1"/>
</dbReference>
<dbReference type="NCBIfam" id="NF037970">
    <property type="entry name" value="vanZ_1"/>
    <property type="match status" value="1"/>
</dbReference>
<proteinExistence type="predicted"/>
<evidence type="ECO:0000259" key="2">
    <source>
        <dbReference type="Pfam" id="PF04892"/>
    </source>
</evidence>
<keyword evidence="1" id="KW-0472">Membrane</keyword>
<feature type="domain" description="VanZ-like" evidence="2">
    <location>
        <begin position="42"/>
        <end position="120"/>
    </location>
</feature>
<reference evidence="3 4" key="1">
    <citation type="submission" date="2020-05" db="EMBL/GenBank/DDBJ databases">
        <title>Draft genome sequence of Desulfovibrio psychrotolerans JS1T.</title>
        <authorList>
            <person name="Ueno A."/>
            <person name="Tamazawa S."/>
            <person name="Tamamura S."/>
            <person name="Murakami T."/>
            <person name="Kiyama T."/>
            <person name="Inomata H."/>
            <person name="Amano Y."/>
            <person name="Miyakawa K."/>
            <person name="Tamaki H."/>
            <person name="Naganuma T."/>
            <person name="Kaneko K."/>
        </authorList>
    </citation>
    <scope>NUCLEOTIDE SEQUENCE [LARGE SCALE GENOMIC DNA]</scope>
    <source>
        <strain evidence="3 4">JS1</strain>
    </source>
</reference>
<gene>
    <name evidence="3" type="ORF">DSM19430T_23420</name>
</gene>
<accession>A0A7J0BVG5</accession>
<keyword evidence="1" id="KW-1133">Transmembrane helix</keyword>
<dbReference type="AlphaFoldDB" id="A0A7J0BVG5"/>
<dbReference type="Proteomes" id="UP000503820">
    <property type="component" value="Unassembled WGS sequence"/>
</dbReference>
<evidence type="ECO:0000313" key="4">
    <source>
        <dbReference type="Proteomes" id="UP000503820"/>
    </source>
</evidence>
<dbReference type="InterPro" id="IPR006976">
    <property type="entry name" value="VanZ-like"/>
</dbReference>